<sequence>MAQNNFWHIFCETRNIFQAHSRHLVTLSLIFLFPLSFSLLLSPTLSNLFNHFYTNIIPYPYNYSSTTNPNYKHHSLFFHLLYSLFTFIFSNCGVISITYSVFHFFNDQSLNLNLKSTITKSISTSFLPLLATTIVSHVIIFFVSLLYALLLVLIICGAIFFNVTTSYSSLYYFIGFLIALPLLFFLIYLQVNWTLVPVIVILESCWGLEALKRSARLVRGMKRVALSSLFVYGFFEVIVVLNGLLVTKDLNGTSDGWVLVVSYWVFIVSQSYFVAVCMVSKIAFNTVLYAYCKPNHGEVIVEEFEKEGLIGLPFHDDGKRSLGRMGLTCMAFVLPKLLCKFTMISLAIYLPRRNHEGRIEGFVLYRILELSFEDSTPIKLFFSMLWSDNKKRQLMAVSGGGGGGWGVGGGFRGIDEGVSRTSTGGPVLPLNPLSNGPSSFVFPFYSLSLSLSLSLYFAFSLSIIELFVVVVESLSSSRPRWHRSRPPLLLCPPFSNGSPSKAPPKQKAQALDKLNESLPTSESMSTTSSKHSSSWQPSLTKATSLSMSSSKKTHSCFCIFKTFDRLDQLVLMLLTRPDGKLGDLEQRTFQVLVRLRDEGDEAKQALEEVLSQNSLKQYDSYFANTRESVFQCVGAEKFIDT</sequence>
<keyword evidence="3" id="KW-1185">Reference proteome</keyword>
<keyword evidence="1" id="KW-1133">Transmembrane helix</keyword>
<evidence type="ECO:0000256" key="1">
    <source>
        <dbReference type="SAM" id="Phobius"/>
    </source>
</evidence>
<evidence type="ECO:0008006" key="4">
    <source>
        <dbReference type="Google" id="ProtNLM"/>
    </source>
</evidence>
<dbReference type="AlphaFoldDB" id="A0A445F044"/>
<keyword evidence="1" id="KW-0472">Membrane</keyword>
<gene>
    <name evidence="2" type="ORF">D0Y65_052964</name>
</gene>
<feature type="transmembrane region" description="Helical" evidence="1">
    <location>
        <begin position="195"/>
        <end position="212"/>
    </location>
</feature>
<protein>
    <recommendedName>
        <fullName evidence="4">Transmembrane protein</fullName>
    </recommendedName>
</protein>
<feature type="transmembrane region" description="Helical" evidence="1">
    <location>
        <begin position="170"/>
        <end position="189"/>
    </location>
</feature>
<dbReference type="Proteomes" id="UP000289340">
    <property type="component" value="Chromosome 20"/>
</dbReference>
<feature type="transmembrane region" description="Helical" evidence="1">
    <location>
        <begin position="76"/>
        <end position="102"/>
    </location>
</feature>
<feature type="transmembrane region" description="Helical" evidence="1">
    <location>
        <begin position="257"/>
        <end position="279"/>
    </location>
</feature>
<reference evidence="2 3" key="1">
    <citation type="submission" date="2018-09" db="EMBL/GenBank/DDBJ databases">
        <title>A high-quality reference genome of wild soybean provides a powerful tool to mine soybean genomes.</title>
        <authorList>
            <person name="Xie M."/>
            <person name="Chung C.Y.L."/>
            <person name="Li M.-W."/>
            <person name="Wong F.-L."/>
            <person name="Chan T.-F."/>
            <person name="Lam H.-M."/>
        </authorList>
    </citation>
    <scope>NUCLEOTIDE SEQUENCE [LARGE SCALE GENOMIC DNA]</scope>
    <source>
        <strain evidence="3">cv. W05</strain>
        <tissue evidence="2">Hypocotyl of etiolated seedlings</tissue>
    </source>
</reference>
<organism evidence="2 3">
    <name type="scientific">Glycine soja</name>
    <name type="common">Wild soybean</name>
    <dbReference type="NCBI Taxonomy" id="3848"/>
    <lineage>
        <taxon>Eukaryota</taxon>
        <taxon>Viridiplantae</taxon>
        <taxon>Streptophyta</taxon>
        <taxon>Embryophyta</taxon>
        <taxon>Tracheophyta</taxon>
        <taxon>Spermatophyta</taxon>
        <taxon>Magnoliopsida</taxon>
        <taxon>eudicotyledons</taxon>
        <taxon>Gunneridae</taxon>
        <taxon>Pentapetalae</taxon>
        <taxon>rosids</taxon>
        <taxon>fabids</taxon>
        <taxon>Fabales</taxon>
        <taxon>Fabaceae</taxon>
        <taxon>Papilionoideae</taxon>
        <taxon>50 kb inversion clade</taxon>
        <taxon>NPAAA clade</taxon>
        <taxon>indigoferoid/millettioid clade</taxon>
        <taxon>Phaseoleae</taxon>
        <taxon>Glycine</taxon>
        <taxon>Glycine subgen. Soja</taxon>
    </lineage>
</organism>
<evidence type="ECO:0000313" key="2">
    <source>
        <dbReference type="EMBL" id="RZB42193.1"/>
    </source>
</evidence>
<dbReference type="EMBL" id="QZWG01000020">
    <property type="protein sequence ID" value="RZB42193.1"/>
    <property type="molecule type" value="Genomic_DNA"/>
</dbReference>
<feature type="transmembrane region" description="Helical" evidence="1">
    <location>
        <begin position="453"/>
        <end position="475"/>
    </location>
</feature>
<feature type="transmembrane region" description="Helical" evidence="1">
    <location>
        <begin position="329"/>
        <end position="350"/>
    </location>
</feature>
<proteinExistence type="predicted"/>
<comment type="caution">
    <text evidence="2">The sequence shown here is derived from an EMBL/GenBank/DDBJ whole genome shotgun (WGS) entry which is preliminary data.</text>
</comment>
<keyword evidence="1" id="KW-0812">Transmembrane</keyword>
<feature type="transmembrane region" description="Helical" evidence="1">
    <location>
        <begin position="224"/>
        <end position="245"/>
    </location>
</feature>
<accession>A0A445F044</accession>
<evidence type="ECO:0000313" key="3">
    <source>
        <dbReference type="Proteomes" id="UP000289340"/>
    </source>
</evidence>
<dbReference type="PANTHER" id="PTHR33133:SF7">
    <property type="entry name" value="F26K24.10 PROTEIN-RELATED"/>
    <property type="match status" value="1"/>
</dbReference>
<feature type="transmembrane region" description="Helical" evidence="1">
    <location>
        <begin position="146"/>
        <end position="163"/>
    </location>
</feature>
<name>A0A445F044_GLYSO</name>
<feature type="transmembrane region" description="Helical" evidence="1">
    <location>
        <begin position="24"/>
        <end position="45"/>
    </location>
</feature>
<dbReference type="PANTHER" id="PTHR33133">
    <property type="entry name" value="OS08G0107100 PROTEIN-RELATED"/>
    <property type="match status" value="1"/>
</dbReference>